<dbReference type="Gene3D" id="1.20.1250.20">
    <property type="entry name" value="MFS general substrate transporter like domains"/>
    <property type="match status" value="1"/>
</dbReference>
<dbReference type="InterPro" id="IPR020846">
    <property type="entry name" value="MFS_dom"/>
</dbReference>
<dbReference type="EMBL" id="VDUX01000004">
    <property type="protein sequence ID" value="TXL60873.1"/>
    <property type="molecule type" value="Genomic_DNA"/>
</dbReference>
<evidence type="ECO:0000256" key="5">
    <source>
        <dbReference type="ARBA" id="ARBA00022692"/>
    </source>
</evidence>
<dbReference type="Pfam" id="PF07690">
    <property type="entry name" value="MFS_1"/>
    <property type="match status" value="1"/>
</dbReference>
<feature type="transmembrane region" description="Helical" evidence="8">
    <location>
        <begin position="341"/>
        <end position="358"/>
    </location>
</feature>
<keyword evidence="6 8" id="KW-1133">Transmembrane helix</keyword>
<keyword evidence="5 8" id="KW-0812">Transmembrane</keyword>
<dbReference type="Gene3D" id="1.20.1720.10">
    <property type="entry name" value="Multidrug resistance protein D"/>
    <property type="match status" value="1"/>
</dbReference>
<evidence type="ECO:0000256" key="2">
    <source>
        <dbReference type="ARBA" id="ARBA00008537"/>
    </source>
</evidence>
<keyword evidence="11" id="KW-1185">Reference proteome</keyword>
<dbReference type="InterPro" id="IPR011701">
    <property type="entry name" value="MFS"/>
</dbReference>
<dbReference type="PANTHER" id="PTHR42718:SF9">
    <property type="entry name" value="MAJOR FACILITATOR SUPERFAMILY MULTIDRUG TRANSPORTER MFSC"/>
    <property type="match status" value="1"/>
</dbReference>
<dbReference type="AlphaFoldDB" id="A0A5C8NK88"/>
<feature type="transmembrane region" description="Helical" evidence="8">
    <location>
        <begin position="310"/>
        <end position="329"/>
    </location>
</feature>
<dbReference type="InterPro" id="IPR036259">
    <property type="entry name" value="MFS_trans_sf"/>
</dbReference>
<dbReference type="PROSITE" id="PS50850">
    <property type="entry name" value="MFS"/>
    <property type="match status" value="1"/>
</dbReference>
<gene>
    <name evidence="10" type="ORF">FHP06_10660</name>
</gene>
<dbReference type="SUPFAM" id="SSF103473">
    <property type="entry name" value="MFS general substrate transporter"/>
    <property type="match status" value="1"/>
</dbReference>
<evidence type="ECO:0000313" key="10">
    <source>
        <dbReference type="EMBL" id="TXL60873.1"/>
    </source>
</evidence>
<dbReference type="GO" id="GO:0022857">
    <property type="term" value="F:transmembrane transporter activity"/>
    <property type="evidence" value="ECO:0007669"/>
    <property type="project" value="InterPro"/>
</dbReference>
<evidence type="ECO:0000256" key="6">
    <source>
        <dbReference type="ARBA" id="ARBA00022989"/>
    </source>
</evidence>
<dbReference type="PANTHER" id="PTHR42718">
    <property type="entry name" value="MAJOR FACILITATOR SUPERFAMILY MULTIDRUG TRANSPORTER MFSC"/>
    <property type="match status" value="1"/>
</dbReference>
<proteinExistence type="inferred from homology"/>
<comment type="caution">
    <text evidence="10">The sequence shown here is derived from an EMBL/GenBank/DDBJ whole genome shotgun (WGS) entry which is preliminary data.</text>
</comment>
<feature type="transmembrane region" description="Helical" evidence="8">
    <location>
        <begin position="115"/>
        <end position="133"/>
    </location>
</feature>
<evidence type="ECO:0000256" key="4">
    <source>
        <dbReference type="ARBA" id="ARBA00022475"/>
    </source>
</evidence>
<dbReference type="NCBIfam" id="TIGR00711">
    <property type="entry name" value="efflux_EmrB"/>
    <property type="match status" value="1"/>
</dbReference>
<organism evidence="10 11">
    <name type="scientific">Aeromicrobium terrae</name>
    <dbReference type="NCBI Taxonomy" id="2498846"/>
    <lineage>
        <taxon>Bacteria</taxon>
        <taxon>Bacillati</taxon>
        <taxon>Actinomycetota</taxon>
        <taxon>Actinomycetes</taxon>
        <taxon>Propionibacteriales</taxon>
        <taxon>Nocardioidaceae</taxon>
        <taxon>Aeromicrobium</taxon>
    </lineage>
</organism>
<feature type="transmembrane region" description="Helical" evidence="8">
    <location>
        <begin position="232"/>
        <end position="255"/>
    </location>
</feature>
<feature type="transmembrane region" description="Helical" evidence="8">
    <location>
        <begin position="145"/>
        <end position="167"/>
    </location>
</feature>
<reference evidence="10 11" key="1">
    <citation type="submission" date="2019-06" db="EMBL/GenBank/DDBJ databases">
        <title>Aeromicrobium sp. nov., isolated from a maize field.</title>
        <authorList>
            <person name="Lin S.-Y."/>
            <person name="Tsai C.-F."/>
            <person name="Young C.-C."/>
        </authorList>
    </citation>
    <scope>NUCLEOTIDE SEQUENCE [LARGE SCALE GENOMIC DNA]</scope>
    <source>
        <strain evidence="10 11">CC-CFT486</strain>
    </source>
</reference>
<keyword evidence="7 8" id="KW-0472">Membrane</keyword>
<feature type="transmembrane region" description="Helical" evidence="8">
    <location>
        <begin position="86"/>
        <end position="109"/>
    </location>
</feature>
<feature type="transmembrane region" description="Helical" evidence="8">
    <location>
        <begin position="173"/>
        <end position="194"/>
    </location>
</feature>
<feature type="transmembrane region" description="Helical" evidence="8">
    <location>
        <begin position="54"/>
        <end position="74"/>
    </location>
</feature>
<comment type="subcellular location">
    <subcellularLocation>
        <location evidence="1">Cell membrane</location>
        <topology evidence="1">Multi-pass membrane protein</topology>
    </subcellularLocation>
</comment>
<evidence type="ECO:0000256" key="8">
    <source>
        <dbReference type="SAM" id="Phobius"/>
    </source>
</evidence>
<dbReference type="OrthoDB" id="9812221at2"/>
<dbReference type="Proteomes" id="UP000321571">
    <property type="component" value="Unassembled WGS sequence"/>
</dbReference>
<feature type="domain" description="Major facilitator superfamily (MFS) profile" evidence="9">
    <location>
        <begin position="20"/>
        <end position="463"/>
    </location>
</feature>
<keyword evidence="4" id="KW-1003">Cell membrane</keyword>
<dbReference type="GO" id="GO:0005886">
    <property type="term" value="C:plasma membrane"/>
    <property type="evidence" value="ECO:0007669"/>
    <property type="project" value="UniProtKB-SubCell"/>
</dbReference>
<evidence type="ECO:0000256" key="3">
    <source>
        <dbReference type="ARBA" id="ARBA00022448"/>
    </source>
</evidence>
<name>A0A5C8NK88_9ACTN</name>
<feature type="transmembrane region" description="Helical" evidence="8">
    <location>
        <begin position="276"/>
        <end position="298"/>
    </location>
</feature>
<sequence length="466" mass="48043">MSIRAVDRTVDLDRWARVGVLATCCASMILVVMDLSIVNVALPSIRHDLDASVSGLAWTVDAYTLVLASFLLLAGSTADRVGRRRVFRVGLTVFGLGSLACALAPGIGWLVTARAMQAVGGSMLNPVALAIIATTFTERRERARAIGVFGAMSGLGLALGPIVGGVLVDAVGWRAVFAINLPVVVAALTATRLFVPESRAERARRFDLVGQVLVTTTLASVVYATLEAGTSGWGSTVVLGLLALAAACVLGLVAYEQGRADPLLELRLFRSLPFSSAILMAVLATCGFGAFLFVSTLYLQEVRDLSAMHAGLSLLPVGGLVALLSPVAGRLVAARGPRPPLVVAGSALALGGLASLGLRSGTSMLVVLAVFALFGVFQGTINLPITTTAVAGMPPSMTGTAASLASTGRQVGISLGVAVAGSIVGASRGRSFTDTTQAVWWMVLCLGTVIVVLGVLSTRADRRRFS</sequence>
<evidence type="ECO:0000256" key="7">
    <source>
        <dbReference type="ARBA" id="ARBA00023136"/>
    </source>
</evidence>
<evidence type="ECO:0000256" key="1">
    <source>
        <dbReference type="ARBA" id="ARBA00004651"/>
    </source>
</evidence>
<dbReference type="CDD" id="cd17321">
    <property type="entry name" value="MFS_MMR_MDR_like"/>
    <property type="match status" value="1"/>
</dbReference>
<keyword evidence="3" id="KW-0813">Transport</keyword>
<feature type="transmembrane region" description="Helical" evidence="8">
    <location>
        <begin position="20"/>
        <end position="42"/>
    </location>
</feature>
<feature type="transmembrane region" description="Helical" evidence="8">
    <location>
        <begin position="438"/>
        <end position="456"/>
    </location>
</feature>
<dbReference type="RefSeq" id="WP_147686544.1">
    <property type="nucleotide sequence ID" value="NZ_VDUX01000004.1"/>
</dbReference>
<comment type="similarity">
    <text evidence="2">Belongs to the major facilitator superfamily. EmrB family.</text>
</comment>
<protein>
    <submittedName>
        <fullName evidence="10">MFS transporter</fullName>
    </submittedName>
</protein>
<evidence type="ECO:0000313" key="11">
    <source>
        <dbReference type="Proteomes" id="UP000321571"/>
    </source>
</evidence>
<dbReference type="InterPro" id="IPR004638">
    <property type="entry name" value="EmrB-like"/>
</dbReference>
<feature type="transmembrane region" description="Helical" evidence="8">
    <location>
        <begin position="364"/>
        <end position="385"/>
    </location>
</feature>
<evidence type="ECO:0000259" key="9">
    <source>
        <dbReference type="PROSITE" id="PS50850"/>
    </source>
</evidence>
<accession>A0A5C8NK88</accession>
<dbReference type="PRINTS" id="PR01036">
    <property type="entry name" value="TCRTETB"/>
</dbReference>